<evidence type="ECO:0000313" key="3">
    <source>
        <dbReference type="Proteomes" id="UP001162030"/>
    </source>
</evidence>
<protein>
    <submittedName>
        <fullName evidence="2">Manganese oxidase</fullName>
        <ecNumber evidence="2">1.16.3.3</ecNumber>
    </submittedName>
</protein>
<sequence>MSFPVDNNIFQKGTFEGFAVRGRARVDRDFRHAWENRTVVPGLGKYFAILDDPNLIDLSDGTRLPPSQIQSSDLTAPASREPLDTSDIEFIDVLSQKTRVHDVFEDGTRRLPDGEISSGTPIPAVVPLPNLAMPPMPGAEVTIVDGQVQIKGNGNPGFPFFIPGVAGHRAPQPPLDIVESGGLGRHVVTGGVRTYNGGQEAEEQLANADMTAHITHADLILLPEDGTELEKAAMAFHENAAGYPSKTPDGRDAVFRVNGKPRRPGAPFADPCGEDPAAPIRRYRASVIDLDILTNEHGWHDPQSRINVLDRDVARYEGKKTSAAEPFFFRVESGECVEFLHTNRAGATVKRDDFQVATPTDTIGQHIHLVKFDVLAADGAGNGFNYEDGTLAWETIRELSEASRRGVVKDHLGQIKPRPRAKTDKHGRPVFQTTIQRWWADAHDHKDGDGTLGTVFTHDHFAPSSIQHHGFYNAMLIEPKGSVWRTPDGTDMKTGKRRLPDGSEQNVVGASRDIPCRAPVTEPERPCVESYAVGSRGMVVKADDRKKHPDTREFALAIADFALLYDSGQTQGPALPEGMAGKVSASVKDYYAAYRKLHGYPIDPPEMPEAISTQHHNPYLVNYKHEPIPLRIGERDSPASGRHFSKLKPGECMGHLNDPESERPALCRPSDLAYVFSSLAPHGDPFLKPFRAYEGDRVQLRVIQGAQEVQHSFTVHGLAWRREAKNPSAPWINAQEIGISEHFEMDMVNLANIGAGLGTADYLFHFGTQDDLWNGSWGLLRAFASPEVFDPAACEDEHGVLKVGQVDLLEASAPDKDAAQRKPFIDKLRKAGCAAQPVARQRLDGPNSCPDGGRSDDRCALAVLDNNADGRITDPQAGQLIAGDGCPADAPRSQYAIEAWQVKDLLGERGTRYDDAHGLDDPDGLAFIPAGDVEAIRNGSKPLTPLVLRVKAGHCAVVKLTNRLGTRLSDRPGDALMPRITKINVDEHNEGFFDAPPSNRVSLHPQMVAMDVNAGNGAVVGFNAINRALAIPGETRTYNWYAGRVNIDRQGSAGEKLVIEPFKKPLVAGLSSYGDVIGHGAHGLIGALVIEPADARLFDPRDFYVDSGGQPHGTEIPFERASGLSVVVWEDDTKNYAREFVVVYQDGLNLYKDGKPVPDCRICDDSYDLGEQGINYRSAPFWVRLGLEPKPNKHGQETQNLNDWVFPNDFFTDAWQPFPFVDFEAKTGDRLRFHVVHPSGRARQHSFQLYGHSFIDDIPRFGSPWSRLATPGVALTAKVERAKPGIWLYRDGPSHLFAGGIWGRLVVND</sequence>
<feature type="region of interest" description="Disordered" evidence="1">
    <location>
        <begin position="485"/>
        <end position="508"/>
    </location>
</feature>
<dbReference type="EC" id="1.16.3.3" evidence="2"/>
<name>A0ABM9HWZ2_9GAMM</name>
<dbReference type="Gene3D" id="2.60.40.420">
    <property type="entry name" value="Cupredoxins - blue copper proteins"/>
    <property type="match status" value="2"/>
</dbReference>
<dbReference type="RefSeq" id="WP_026610581.1">
    <property type="nucleotide sequence ID" value="NZ_OX458333.1"/>
</dbReference>
<dbReference type="Proteomes" id="UP001162030">
    <property type="component" value="Chromosome"/>
</dbReference>
<dbReference type="InterPro" id="IPR008972">
    <property type="entry name" value="Cupredoxin"/>
</dbReference>
<reference evidence="2 3" key="1">
    <citation type="submission" date="2023-03" db="EMBL/GenBank/DDBJ databases">
        <authorList>
            <person name="Pearce D."/>
        </authorList>
    </citation>
    <scope>NUCLEOTIDE SEQUENCE [LARGE SCALE GENOMIC DNA]</scope>
    <source>
        <strain evidence="2">Msz</strain>
    </source>
</reference>
<keyword evidence="3" id="KW-1185">Reference proteome</keyword>
<dbReference type="EMBL" id="OX458333">
    <property type="protein sequence ID" value="CAI8741624.1"/>
    <property type="molecule type" value="Genomic_DNA"/>
</dbReference>
<feature type="region of interest" description="Disordered" evidence="1">
    <location>
        <begin position="61"/>
        <end position="80"/>
    </location>
</feature>
<dbReference type="GO" id="GO:0016491">
    <property type="term" value="F:oxidoreductase activity"/>
    <property type="evidence" value="ECO:0007669"/>
    <property type="project" value="UniProtKB-KW"/>
</dbReference>
<dbReference type="SUPFAM" id="SSF49503">
    <property type="entry name" value="Cupredoxins"/>
    <property type="match status" value="2"/>
</dbReference>
<gene>
    <name evidence="2" type="ORF">MSZNOR_0477</name>
</gene>
<evidence type="ECO:0000313" key="2">
    <source>
        <dbReference type="EMBL" id="CAI8741624.1"/>
    </source>
</evidence>
<feature type="compositionally biased region" description="Polar residues" evidence="1">
    <location>
        <begin position="65"/>
        <end position="74"/>
    </location>
</feature>
<keyword evidence="2" id="KW-0560">Oxidoreductase</keyword>
<evidence type="ECO:0000256" key="1">
    <source>
        <dbReference type="SAM" id="MobiDB-lite"/>
    </source>
</evidence>
<feature type="compositionally biased region" description="Basic and acidic residues" evidence="1">
    <location>
        <begin position="488"/>
        <end position="501"/>
    </location>
</feature>
<proteinExistence type="predicted"/>
<accession>A0ABM9HWZ2</accession>
<organism evidence="2 3">
    <name type="scientific">Methylocaldum szegediense</name>
    <dbReference type="NCBI Taxonomy" id="73780"/>
    <lineage>
        <taxon>Bacteria</taxon>
        <taxon>Pseudomonadati</taxon>
        <taxon>Pseudomonadota</taxon>
        <taxon>Gammaproteobacteria</taxon>
        <taxon>Methylococcales</taxon>
        <taxon>Methylococcaceae</taxon>
        <taxon>Methylocaldum</taxon>
    </lineage>
</organism>